<keyword evidence="5 7" id="KW-0472">Membrane</keyword>
<feature type="transmembrane region" description="Helical" evidence="7">
    <location>
        <begin position="12"/>
        <end position="29"/>
    </location>
</feature>
<dbReference type="Proteomes" id="UP000550260">
    <property type="component" value="Unassembled WGS sequence"/>
</dbReference>
<feature type="transmembrane region" description="Helical" evidence="7">
    <location>
        <begin position="193"/>
        <end position="216"/>
    </location>
</feature>
<dbReference type="InterPro" id="IPR019108">
    <property type="entry name" value="Caa3_assmbl_CtaG-rel"/>
</dbReference>
<dbReference type="AlphaFoldDB" id="A0A8E1VYV1"/>
<feature type="transmembrane region" description="Helical" evidence="7">
    <location>
        <begin position="119"/>
        <end position="142"/>
    </location>
</feature>
<keyword evidence="4 7" id="KW-1133">Transmembrane helix</keyword>
<feature type="transmembrane region" description="Helical" evidence="7">
    <location>
        <begin position="236"/>
        <end position="255"/>
    </location>
</feature>
<evidence type="ECO:0000256" key="1">
    <source>
        <dbReference type="ARBA" id="ARBA00004651"/>
    </source>
</evidence>
<dbReference type="Pfam" id="PF09678">
    <property type="entry name" value="Caa3_CtaG"/>
    <property type="match status" value="1"/>
</dbReference>
<proteinExistence type="predicted"/>
<evidence type="ECO:0000256" key="2">
    <source>
        <dbReference type="ARBA" id="ARBA00022475"/>
    </source>
</evidence>
<evidence type="ECO:0000313" key="9">
    <source>
        <dbReference type="Proteomes" id="UP000550260"/>
    </source>
</evidence>
<name>A0A8E1VYV1_9PSEU</name>
<feature type="transmembrane region" description="Helical" evidence="7">
    <location>
        <begin position="50"/>
        <end position="70"/>
    </location>
</feature>
<gene>
    <name evidence="8" type="ORF">H5411_17130</name>
</gene>
<dbReference type="RefSeq" id="WP_158242503.1">
    <property type="nucleotide sequence ID" value="NZ_JACJHR010000021.1"/>
</dbReference>
<evidence type="ECO:0000313" key="8">
    <source>
        <dbReference type="EMBL" id="MBB2500846.1"/>
    </source>
</evidence>
<feature type="compositionally biased region" description="Low complexity" evidence="6">
    <location>
        <begin position="288"/>
        <end position="305"/>
    </location>
</feature>
<evidence type="ECO:0000256" key="6">
    <source>
        <dbReference type="SAM" id="MobiDB-lite"/>
    </source>
</evidence>
<evidence type="ECO:0000256" key="7">
    <source>
        <dbReference type="SAM" id="Phobius"/>
    </source>
</evidence>
<feature type="transmembrane region" description="Helical" evidence="7">
    <location>
        <begin position="76"/>
        <end position="98"/>
    </location>
</feature>
<dbReference type="GO" id="GO:0005886">
    <property type="term" value="C:plasma membrane"/>
    <property type="evidence" value="ECO:0007669"/>
    <property type="project" value="UniProtKB-SubCell"/>
</dbReference>
<evidence type="ECO:0000256" key="3">
    <source>
        <dbReference type="ARBA" id="ARBA00022692"/>
    </source>
</evidence>
<keyword evidence="3 7" id="KW-0812">Transmembrane</keyword>
<feature type="region of interest" description="Disordered" evidence="6">
    <location>
        <begin position="279"/>
        <end position="315"/>
    </location>
</feature>
<evidence type="ECO:0000256" key="4">
    <source>
        <dbReference type="ARBA" id="ARBA00022989"/>
    </source>
</evidence>
<keyword evidence="2" id="KW-1003">Cell membrane</keyword>
<comment type="subcellular location">
    <subcellularLocation>
        <location evidence="1">Cell membrane</location>
        <topology evidence="1">Multi-pass membrane protein</topology>
    </subcellularLocation>
</comment>
<protein>
    <submittedName>
        <fullName evidence="8">Cytochrome c oxidase assembly protein</fullName>
    </submittedName>
</protein>
<feature type="transmembrane region" description="Helical" evidence="7">
    <location>
        <begin position="154"/>
        <end position="172"/>
    </location>
</feature>
<sequence>MTWTTALTAWSWHPAPIAAMLAFGLWYALRVRKLRRAGGTWPASRIVWCYSGLGSYALVTVTSIGAYQNVLFSVRAIQVVTLLMITPQFLAHALPARLARDTATPATRARCSRILHSAAMRAVTHPLIGVLVLLGVPIALYGSGWYEAGLRSHWTSELTQAALLIAGAHYFWTRLQRDPVPKLYPHVVSVGLTFAEVALDVIVPIALLMSGSLVAADYYLALNGAGGLPPDTDQTTGAAVLWGLGDLALVPFLILSMQQLRRRDKEHAAEIDAQLDQYQRAEQRRQNPTATAAETAGTAAELPATMRPWWEDDPNVAAHFRWTQQKPPQDG</sequence>
<organism evidence="8 9">
    <name type="scientific">Amycolatopsis echigonensis</name>
    <dbReference type="NCBI Taxonomy" id="2576905"/>
    <lineage>
        <taxon>Bacteria</taxon>
        <taxon>Bacillati</taxon>
        <taxon>Actinomycetota</taxon>
        <taxon>Actinomycetes</taxon>
        <taxon>Pseudonocardiales</taxon>
        <taxon>Pseudonocardiaceae</taxon>
        <taxon>Amycolatopsis</taxon>
    </lineage>
</organism>
<comment type="caution">
    <text evidence="8">The sequence shown here is derived from an EMBL/GenBank/DDBJ whole genome shotgun (WGS) entry which is preliminary data.</text>
</comment>
<reference evidence="8 9" key="1">
    <citation type="submission" date="2020-08" db="EMBL/GenBank/DDBJ databases">
        <title>Amycolatopsis echigonensis JCM 21831.</title>
        <authorList>
            <person name="Tedsree N."/>
            <person name="Kuncharoen N."/>
            <person name="Likhitwitayawuid K."/>
            <person name="Tanasupawat S."/>
        </authorList>
    </citation>
    <scope>NUCLEOTIDE SEQUENCE [LARGE SCALE GENOMIC DNA]</scope>
    <source>
        <strain evidence="8 9">JCM 21831</strain>
    </source>
</reference>
<accession>A0A8E1VYV1</accession>
<evidence type="ECO:0000256" key="5">
    <source>
        <dbReference type="ARBA" id="ARBA00023136"/>
    </source>
</evidence>
<dbReference type="EMBL" id="JACJHR010000021">
    <property type="protein sequence ID" value="MBB2500846.1"/>
    <property type="molecule type" value="Genomic_DNA"/>
</dbReference>